<dbReference type="InParanoid" id="A0A1V8TNC2"/>
<evidence type="ECO:0000256" key="2">
    <source>
        <dbReference type="ARBA" id="ARBA00004629"/>
    </source>
</evidence>
<evidence type="ECO:0000256" key="8">
    <source>
        <dbReference type="ARBA" id="ARBA00023306"/>
    </source>
</evidence>
<evidence type="ECO:0000256" key="1">
    <source>
        <dbReference type="ARBA" id="ARBA00004123"/>
    </source>
</evidence>
<evidence type="ECO:0000313" key="12">
    <source>
        <dbReference type="EMBL" id="OQO12748.1"/>
    </source>
</evidence>
<dbReference type="PANTHER" id="PTHR15459">
    <property type="entry name" value="POLYAMINE-MODULATED FACTOR 1"/>
    <property type="match status" value="1"/>
</dbReference>
<dbReference type="OrthoDB" id="18453at2759"/>
<evidence type="ECO:0008006" key="14">
    <source>
        <dbReference type="Google" id="ProtNLM"/>
    </source>
</evidence>
<comment type="subcellular location">
    <subcellularLocation>
        <location evidence="2">Chromosome</location>
        <location evidence="2">Centromere</location>
        <location evidence="2">Kinetochore</location>
    </subcellularLocation>
    <subcellularLocation>
        <location evidence="1">Nucleus</location>
    </subcellularLocation>
</comment>
<dbReference type="GO" id="GO:0007059">
    <property type="term" value="P:chromosome segregation"/>
    <property type="evidence" value="ECO:0007669"/>
    <property type="project" value="TreeGrafter"/>
</dbReference>
<evidence type="ECO:0000256" key="3">
    <source>
        <dbReference type="ARBA" id="ARBA00022454"/>
    </source>
</evidence>
<proteinExistence type="predicted"/>
<name>A0A1V8TNC2_9PEZI</name>
<accession>A0A1V8TNC2</accession>
<evidence type="ECO:0000256" key="11">
    <source>
        <dbReference type="SAM" id="MobiDB-lite"/>
    </source>
</evidence>
<evidence type="ECO:0000313" key="13">
    <source>
        <dbReference type="Proteomes" id="UP000192596"/>
    </source>
</evidence>
<comment type="caution">
    <text evidence="12">The sequence shown here is derived from an EMBL/GenBank/DDBJ whole genome shotgun (WGS) entry which is preliminary data.</text>
</comment>
<reference evidence="13" key="1">
    <citation type="submission" date="2017-03" db="EMBL/GenBank/DDBJ databases">
        <title>Genomes of endolithic fungi from Antarctica.</title>
        <authorList>
            <person name="Coleine C."/>
            <person name="Masonjones S."/>
            <person name="Stajich J.E."/>
        </authorList>
    </citation>
    <scope>NUCLEOTIDE SEQUENCE [LARGE SCALE GENOMIC DNA]</scope>
    <source>
        <strain evidence="13">CCFEE 5527</strain>
    </source>
</reference>
<dbReference type="GO" id="GO:0000444">
    <property type="term" value="C:MIS12/MIND type complex"/>
    <property type="evidence" value="ECO:0007669"/>
    <property type="project" value="InterPro"/>
</dbReference>
<organism evidence="12 13">
    <name type="scientific">Cryoendolithus antarcticus</name>
    <dbReference type="NCBI Taxonomy" id="1507870"/>
    <lineage>
        <taxon>Eukaryota</taxon>
        <taxon>Fungi</taxon>
        <taxon>Dikarya</taxon>
        <taxon>Ascomycota</taxon>
        <taxon>Pezizomycotina</taxon>
        <taxon>Dothideomycetes</taxon>
        <taxon>Dothideomycetidae</taxon>
        <taxon>Cladosporiales</taxon>
        <taxon>Cladosporiaceae</taxon>
        <taxon>Cryoendolithus</taxon>
    </lineage>
</organism>
<protein>
    <recommendedName>
        <fullName evidence="14">MIND kinetochore complex component Nnf1</fullName>
    </recommendedName>
</protein>
<feature type="coiled-coil region" evidence="10">
    <location>
        <begin position="106"/>
        <end position="133"/>
    </location>
</feature>
<keyword evidence="3" id="KW-0158">Chromosome</keyword>
<evidence type="ECO:0000256" key="5">
    <source>
        <dbReference type="ARBA" id="ARBA00022776"/>
    </source>
</evidence>
<sequence length="233" mass="25877">MATDDPTVQPAPEPASVRSPSPVSAPPVQATPGPRATALQQLYSDAVTHILKTCNYENFASCFPTPAREASQSLQQLHEEFTARLGASMRMNFDQIVEERNVVPSLNELDQLIEDAKRRKQKAMDVAAAEDKEVVQPMPPHTLPAQELYLSHLSPSLSQQSEALKQRQVALQGENAEVLQRVLQQRREIEALVQGLENVVQDINGSVTVLKPEEFDSIRNEARTVDEDMRMAD</sequence>
<dbReference type="PANTHER" id="PTHR15459:SF3">
    <property type="entry name" value="POLYAMINE-MODULATED FACTOR 1"/>
    <property type="match status" value="1"/>
</dbReference>
<keyword evidence="6" id="KW-0995">Kinetochore</keyword>
<keyword evidence="4" id="KW-0132">Cell division</keyword>
<evidence type="ECO:0000256" key="4">
    <source>
        <dbReference type="ARBA" id="ARBA00022618"/>
    </source>
</evidence>
<dbReference type="Proteomes" id="UP000192596">
    <property type="component" value="Unassembled WGS sequence"/>
</dbReference>
<dbReference type="GO" id="GO:0005634">
    <property type="term" value="C:nucleus"/>
    <property type="evidence" value="ECO:0007669"/>
    <property type="project" value="UniProtKB-SubCell"/>
</dbReference>
<dbReference type="GO" id="GO:0051301">
    <property type="term" value="P:cell division"/>
    <property type="evidence" value="ECO:0007669"/>
    <property type="project" value="UniProtKB-KW"/>
</dbReference>
<keyword evidence="13" id="KW-1185">Reference proteome</keyword>
<evidence type="ECO:0000256" key="6">
    <source>
        <dbReference type="ARBA" id="ARBA00022838"/>
    </source>
</evidence>
<evidence type="ECO:0000256" key="10">
    <source>
        <dbReference type="SAM" id="Coils"/>
    </source>
</evidence>
<keyword evidence="8" id="KW-0131">Cell cycle</keyword>
<keyword evidence="9" id="KW-0137">Centromere</keyword>
<dbReference type="FunCoup" id="A0A1V8TNC2">
    <property type="interactions" value="48"/>
</dbReference>
<evidence type="ECO:0000256" key="9">
    <source>
        <dbReference type="ARBA" id="ARBA00023328"/>
    </source>
</evidence>
<dbReference type="AlphaFoldDB" id="A0A1V8TNC2"/>
<evidence type="ECO:0000256" key="7">
    <source>
        <dbReference type="ARBA" id="ARBA00023242"/>
    </source>
</evidence>
<feature type="region of interest" description="Disordered" evidence="11">
    <location>
        <begin position="1"/>
        <end position="34"/>
    </location>
</feature>
<keyword evidence="7" id="KW-0539">Nucleus</keyword>
<gene>
    <name evidence="12" type="ORF">B0A48_02212</name>
</gene>
<keyword evidence="10" id="KW-0175">Coiled coil</keyword>
<dbReference type="STRING" id="1507870.A0A1V8TNC2"/>
<keyword evidence="5" id="KW-0498">Mitosis</keyword>
<dbReference type="Pfam" id="PF03980">
    <property type="entry name" value="Nnf1"/>
    <property type="match status" value="1"/>
</dbReference>
<dbReference type="EMBL" id="NAJO01000004">
    <property type="protein sequence ID" value="OQO12748.1"/>
    <property type="molecule type" value="Genomic_DNA"/>
</dbReference>
<dbReference type="InterPro" id="IPR007128">
    <property type="entry name" value="PMF1/Nnf1"/>
</dbReference>
<feature type="compositionally biased region" description="Low complexity" evidence="11">
    <location>
        <begin position="14"/>
        <end position="32"/>
    </location>
</feature>